<accession>A0ABQ3UVV9</accession>
<name>A0ABQ3UVV9_9CHLR</name>
<dbReference type="Pfam" id="PF05163">
    <property type="entry name" value="DinB"/>
    <property type="match status" value="1"/>
</dbReference>
<comment type="similarity">
    <text evidence="1">Belongs to the DinB family.</text>
</comment>
<keyword evidence="4" id="KW-1185">Reference proteome</keyword>
<evidence type="ECO:0008006" key="5">
    <source>
        <dbReference type="Google" id="ProtNLM"/>
    </source>
</evidence>
<evidence type="ECO:0000256" key="2">
    <source>
        <dbReference type="ARBA" id="ARBA00022723"/>
    </source>
</evidence>
<evidence type="ECO:0000313" key="3">
    <source>
        <dbReference type="EMBL" id="GHO56814.1"/>
    </source>
</evidence>
<comment type="caution">
    <text evidence="3">The sequence shown here is derived from an EMBL/GenBank/DDBJ whole genome shotgun (WGS) entry which is preliminary data.</text>
</comment>
<gene>
    <name evidence="3" type="ORF">KSB_52890</name>
</gene>
<dbReference type="RefSeq" id="WP_201373274.1">
    <property type="nucleotide sequence ID" value="NZ_BNJG01000002.1"/>
</dbReference>
<dbReference type="InterPro" id="IPR007837">
    <property type="entry name" value="DinB"/>
</dbReference>
<dbReference type="InterPro" id="IPR034660">
    <property type="entry name" value="DinB/YfiT-like"/>
</dbReference>
<dbReference type="EMBL" id="BNJG01000002">
    <property type="protein sequence ID" value="GHO56814.1"/>
    <property type="molecule type" value="Genomic_DNA"/>
</dbReference>
<organism evidence="3 4">
    <name type="scientific">Ktedonobacter robiniae</name>
    <dbReference type="NCBI Taxonomy" id="2778365"/>
    <lineage>
        <taxon>Bacteria</taxon>
        <taxon>Bacillati</taxon>
        <taxon>Chloroflexota</taxon>
        <taxon>Ktedonobacteria</taxon>
        <taxon>Ktedonobacterales</taxon>
        <taxon>Ktedonobacteraceae</taxon>
        <taxon>Ktedonobacter</taxon>
    </lineage>
</organism>
<keyword evidence="2" id="KW-0479">Metal-binding</keyword>
<reference evidence="3 4" key="1">
    <citation type="journal article" date="2021" name="Int. J. Syst. Evol. Microbiol.">
        <title>Reticulibacter mediterranei gen. nov., sp. nov., within the new family Reticulibacteraceae fam. nov., and Ktedonospora formicarum gen. nov., sp. nov., Ktedonobacter robiniae sp. nov., Dictyobacter formicarum sp. nov. and Dictyobacter arantiisoli sp. nov., belonging to the class Ktedonobacteria.</title>
        <authorList>
            <person name="Yabe S."/>
            <person name="Zheng Y."/>
            <person name="Wang C.M."/>
            <person name="Sakai Y."/>
            <person name="Abe K."/>
            <person name="Yokota A."/>
            <person name="Donadio S."/>
            <person name="Cavaletti L."/>
            <person name="Monciardini P."/>
        </authorList>
    </citation>
    <scope>NUCLEOTIDE SEQUENCE [LARGE SCALE GENOMIC DNA]</scope>
    <source>
        <strain evidence="3 4">SOSP1-30</strain>
    </source>
</reference>
<sequence>MTEQASPIVTFYQQGWENYQQALVATIASLSSEQLALPIAPHYLSIGELLAHMIDARVSWFSRWLGEENADMAHWHEVRSRDEQAVYEAAELVAIFEKTWHVMSSAMTRWTSADLEQLISPPASHQAWLQDQGLEEEPAHTRQWIVWHVLEHEIHHGGELSLALGTYGLASFYTW</sequence>
<dbReference type="Proteomes" id="UP000654345">
    <property type="component" value="Unassembled WGS sequence"/>
</dbReference>
<evidence type="ECO:0000256" key="1">
    <source>
        <dbReference type="ARBA" id="ARBA00008635"/>
    </source>
</evidence>
<evidence type="ECO:0000313" key="4">
    <source>
        <dbReference type="Proteomes" id="UP000654345"/>
    </source>
</evidence>
<dbReference type="Gene3D" id="1.20.120.450">
    <property type="entry name" value="dinb family like domain"/>
    <property type="match status" value="1"/>
</dbReference>
<proteinExistence type="inferred from homology"/>
<dbReference type="SUPFAM" id="SSF109854">
    <property type="entry name" value="DinB/YfiT-like putative metalloenzymes"/>
    <property type="match status" value="1"/>
</dbReference>
<protein>
    <recommendedName>
        <fullName evidence="5">Damage-inducible protein DinB</fullName>
    </recommendedName>
</protein>